<dbReference type="AlphaFoldDB" id="A4UX05"/>
<comment type="similarity">
    <text evidence="1 7">Belongs to the glycosyl hydrolase 5 (cellulase A) family.</text>
</comment>
<evidence type="ECO:0000259" key="9">
    <source>
        <dbReference type="Pfam" id="PF00150"/>
    </source>
</evidence>
<evidence type="ECO:0000256" key="3">
    <source>
        <dbReference type="ARBA" id="ARBA00023001"/>
    </source>
</evidence>
<keyword evidence="4" id="KW-0119">Carbohydrate metabolism</keyword>
<dbReference type="Pfam" id="PF00150">
    <property type="entry name" value="Cellulase"/>
    <property type="match status" value="1"/>
</dbReference>
<evidence type="ECO:0000256" key="8">
    <source>
        <dbReference type="SAM" id="SignalP"/>
    </source>
</evidence>
<dbReference type="GO" id="GO:0004553">
    <property type="term" value="F:hydrolase activity, hydrolyzing O-glycosyl compounds"/>
    <property type="evidence" value="ECO:0007669"/>
    <property type="project" value="InterPro"/>
</dbReference>
<sequence length="372" mass="41861">MLVLLASFGVAYYISASGNELVDPTGKQLRITGINWFGFETSQSAFHGLWNANLHKVVQQVAEHGFNCFRCPISCDLIHKWMRGDKTPLQWINTEPDANPDMKGISSRGIWDMFMADCKKAGIKVFIDIHGIQPDSYTLPLWGDTEYLISALEWFANEFKNDDTFIAIDVKNEPHQQGQGCGTGANDAVWESSTRSNNWPYVAGLAGKRILAKNPGLLILVEGNQCYKGDSSWWGGNLAGVKDIPVDVGNPKKLVYSPHEYGPSVNDQAWFHPTINYDQLYSQHWHKHWLYIHEEGIAPLLIGEWGGKLSGTNTQWMKLFVNLIAQYGLSHTFWCLNPNSGDTGGLLKDNWKDWDEEKYAFIKPCLGGSLFK</sequence>
<proteinExistence type="evidence at transcript level"/>
<feature type="chain" id="PRO_5002674831" evidence="8">
    <location>
        <begin position="17"/>
        <end position="372"/>
    </location>
</feature>
<dbReference type="Gene3D" id="3.20.20.80">
    <property type="entry name" value="Glycosidases"/>
    <property type="match status" value="1"/>
</dbReference>
<dbReference type="CAZy" id="GH5">
    <property type="family name" value="Glycoside Hydrolase Family 5"/>
</dbReference>
<reference evidence="10" key="1">
    <citation type="journal article" date="2010" name="PLoS ONE">
        <title>Phylogenetic analysis of cellulolytic enzyme genes from representative lineages of termites and a related cockroach.</title>
        <authorList>
            <person name="Todaka N."/>
            <person name="Inoue T."/>
            <person name="Saita K."/>
            <person name="Ohkuma M."/>
            <person name="Nalepa C.A."/>
            <person name="Lenz M."/>
            <person name="Kudo T."/>
            <person name="Moriya S."/>
        </authorList>
    </citation>
    <scope>NUCLEOTIDE SEQUENCE</scope>
</reference>
<feature type="domain" description="Glycoside hydrolase family 5" evidence="9">
    <location>
        <begin position="29"/>
        <end position="340"/>
    </location>
</feature>
<dbReference type="PROSITE" id="PS00659">
    <property type="entry name" value="GLYCOSYL_HYDROL_F5"/>
    <property type="match status" value="1"/>
</dbReference>
<keyword evidence="3" id="KW-0136">Cellulose degradation</keyword>
<dbReference type="PANTHER" id="PTHR35923:SF2">
    <property type="entry name" value="ENDOGLUCANASE"/>
    <property type="match status" value="1"/>
</dbReference>
<keyword evidence="5 7" id="KW-0326">Glycosidase</keyword>
<keyword evidence="2 7" id="KW-0378">Hydrolase</keyword>
<evidence type="ECO:0000256" key="4">
    <source>
        <dbReference type="ARBA" id="ARBA00023277"/>
    </source>
</evidence>
<evidence type="ECO:0000256" key="2">
    <source>
        <dbReference type="ARBA" id="ARBA00022801"/>
    </source>
</evidence>
<dbReference type="InterPro" id="IPR017853">
    <property type="entry name" value="GH"/>
</dbReference>
<name>A4UX05_9EUKA</name>
<keyword evidence="8" id="KW-0732">Signal</keyword>
<dbReference type="InterPro" id="IPR001547">
    <property type="entry name" value="Glyco_hydro_5"/>
</dbReference>
<feature type="signal peptide" evidence="8">
    <location>
        <begin position="1"/>
        <end position="16"/>
    </location>
</feature>
<organism evidence="10">
    <name type="scientific">uncultured symbiotic protist of Mastotermes darwiniensis</name>
    <dbReference type="NCBI Taxonomy" id="403661"/>
    <lineage>
        <taxon>Eukaryota</taxon>
        <taxon>environmental samples</taxon>
    </lineage>
</organism>
<keyword evidence="6" id="KW-0624">Polysaccharide degradation</keyword>
<evidence type="ECO:0000256" key="1">
    <source>
        <dbReference type="ARBA" id="ARBA00005641"/>
    </source>
</evidence>
<dbReference type="InterPro" id="IPR018087">
    <property type="entry name" value="Glyco_hydro_5_CS"/>
</dbReference>
<accession>A4UX05</accession>
<evidence type="ECO:0000313" key="10">
    <source>
        <dbReference type="EMBL" id="BAF57415.1"/>
    </source>
</evidence>
<dbReference type="GO" id="GO:0030245">
    <property type="term" value="P:cellulose catabolic process"/>
    <property type="evidence" value="ECO:0007669"/>
    <property type="project" value="UniProtKB-KW"/>
</dbReference>
<dbReference type="PANTHER" id="PTHR35923">
    <property type="entry name" value="MAJOR EXTRACELLULAR ENDOGLUCANASE"/>
    <property type="match status" value="1"/>
</dbReference>
<evidence type="ECO:0000256" key="5">
    <source>
        <dbReference type="ARBA" id="ARBA00023295"/>
    </source>
</evidence>
<dbReference type="SUPFAM" id="SSF51445">
    <property type="entry name" value="(Trans)glycosidases"/>
    <property type="match status" value="1"/>
</dbReference>
<evidence type="ECO:0000256" key="7">
    <source>
        <dbReference type="RuleBase" id="RU361153"/>
    </source>
</evidence>
<evidence type="ECO:0000256" key="6">
    <source>
        <dbReference type="ARBA" id="ARBA00023326"/>
    </source>
</evidence>
<protein>
    <submittedName>
        <fullName evidence="10">Putative glycosyl hydrolase family5</fullName>
    </submittedName>
</protein>
<dbReference type="EMBL" id="AB274656">
    <property type="protein sequence ID" value="BAF57415.1"/>
    <property type="molecule type" value="mRNA"/>
</dbReference>